<dbReference type="GO" id="GO:0005524">
    <property type="term" value="F:ATP binding"/>
    <property type="evidence" value="ECO:0007669"/>
    <property type="project" value="UniProtKB-UniRule"/>
</dbReference>
<keyword evidence="3 9" id="KW-0547">Nucleotide-binding</keyword>
<evidence type="ECO:0000313" key="12">
    <source>
        <dbReference type="EMBL" id="RCX03734.1"/>
    </source>
</evidence>
<dbReference type="Gene3D" id="1.10.1420.10">
    <property type="match status" value="2"/>
</dbReference>
<dbReference type="HAMAP" id="MF_00096">
    <property type="entry name" value="MutS"/>
    <property type="match status" value="1"/>
</dbReference>
<dbReference type="GO" id="GO:0006298">
    <property type="term" value="P:mismatch repair"/>
    <property type="evidence" value="ECO:0007669"/>
    <property type="project" value="UniProtKB-UniRule"/>
</dbReference>
<dbReference type="SMART" id="SM00533">
    <property type="entry name" value="MUTSd"/>
    <property type="match status" value="1"/>
</dbReference>
<dbReference type="InterPro" id="IPR036678">
    <property type="entry name" value="MutS_con_dom_sf"/>
</dbReference>
<dbReference type="InterPro" id="IPR007695">
    <property type="entry name" value="DNA_mismatch_repair_MutS-lik_N"/>
</dbReference>
<gene>
    <name evidence="9" type="primary">mutS</name>
    <name evidence="12" type="ORF">DES35_102189</name>
</gene>
<dbReference type="GO" id="GO:0030983">
    <property type="term" value="F:mismatched DNA binding"/>
    <property type="evidence" value="ECO:0007669"/>
    <property type="project" value="InterPro"/>
</dbReference>
<sequence length="860" mass="96943">MSKGADTPLMKQYYSIKAKYPDAILLFRVGDFYETFGDDAIKTARALDIVLTKRSNGAAADIELAGFPHHSLEVYLPRLVRAGYRVAVCEQLEDPKLAKKIVKRGVTELVTPGLAISDHLLPSRSNNFLASVMYREPNAAVALIDISTGEFYYTQGQLPDVEKIVSATKPGEIIYPKKSSESLKQLLSLGGFHFGLDDWIYRGNYAEEQLLRHFGVSTLKGFGLHESPEALLAAGAALHYVREAQQRDLSHIASIQRIGNENHLWIDRFTLRNLEIFSPISPDGTSLVEVLDCTSSPMGSRMLKRWLSLPLKNIEKINTRLEVVQWFTEKIDVLRKLSEKLSQVMDLERVTSKIAAQKVSPRELVVLSRSLGLCHEIRQLLHQQEGVGAKFWSKVPDTIPIKNLLDEKLHEDAPVAINKGNVIKQGVSTELDELRTLRSNAQDFLLNLQQRESDNTGIPNLKVAYNNVFGYYLEVRNTHKDRVPAHWIRKQTLVSAERYITEELKVFEDKILNAEEKILALEMRLYSELLEELTSHIPVLQQIAKTLAEIDCYASLALLAIENNYTRPEMTNHPVIDIKGGRHPVIENRLPPGRDYIPNDLKLNKEDCQIMMITGPNMSGKSALLRQTALICLMAQVGSFVPAEKAVLTPLDRIFVRVGASDNISQGESTFMVEMIETSLILNNVSERSLILLDEIGRGTSTYDGISIAWSIAAYLHDHPCRPFTLFATHYHEMNEMEGQYERIKNFSICVKEEKNNIVFLRKLIPGGSEHSFGIHVAQMAGLPAIVVQNAKQMLQKLEERSKNKPTGIPREIQLSLFQMEDMVLEEIRKSLNMLDLNAITPIEALIKLNEIKKIINSGK</sequence>
<keyword evidence="4 9" id="KW-0227">DNA damage</keyword>
<evidence type="ECO:0000256" key="1">
    <source>
        <dbReference type="ARBA" id="ARBA00006271"/>
    </source>
</evidence>
<dbReference type="PROSITE" id="PS00486">
    <property type="entry name" value="DNA_MISMATCH_REPAIR_2"/>
    <property type="match status" value="1"/>
</dbReference>
<evidence type="ECO:0000259" key="11">
    <source>
        <dbReference type="PROSITE" id="PS00486"/>
    </source>
</evidence>
<dbReference type="FunFam" id="3.40.50.300:FF:000870">
    <property type="entry name" value="MutS protein homolog 4"/>
    <property type="match status" value="1"/>
</dbReference>
<dbReference type="InterPro" id="IPR005748">
    <property type="entry name" value="DNA_mismatch_repair_MutS"/>
</dbReference>
<evidence type="ECO:0000256" key="3">
    <source>
        <dbReference type="ARBA" id="ARBA00022741"/>
    </source>
</evidence>
<dbReference type="AlphaFoldDB" id="A0A369A8I2"/>
<keyword evidence="7 9" id="KW-0234">DNA repair</keyword>
<dbReference type="Pfam" id="PF01624">
    <property type="entry name" value="MutS_I"/>
    <property type="match status" value="1"/>
</dbReference>
<dbReference type="NCBIfam" id="NF003810">
    <property type="entry name" value="PRK05399.1"/>
    <property type="match status" value="1"/>
</dbReference>
<evidence type="ECO:0000256" key="10">
    <source>
        <dbReference type="RuleBase" id="RU003756"/>
    </source>
</evidence>
<feature type="domain" description="DNA mismatch repair proteins mutS family" evidence="11">
    <location>
        <begin position="689"/>
        <end position="705"/>
    </location>
</feature>
<dbReference type="InterPro" id="IPR016151">
    <property type="entry name" value="DNA_mismatch_repair_MutS_N"/>
</dbReference>
<dbReference type="InterPro" id="IPR045076">
    <property type="entry name" value="MutS"/>
</dbReference>
<dbReference type="InterPro" id="IPR027417">
    <property type="entry name" value="P-loop_NTPase"/>
</dbReference>
<dbReference type="InterPro" id="IPR036187">
    <property type="entry name" value="DNA_mismatch_repair_MutS_sf"/>
</dbReference>
<dbReference type="SMART" id="SM00534">
    <property type="entry name" value="MUTSac"/>
    <property type="match status" value="1"/>
</dbReference>
<dbReference type="InterPro" id="IPR000432">
    <property type="entry name" value="DNA_mismatch_repair_MutS_C"/>
</dbReference>
<proteinExistence type="inferred from homology"/>
<dbReference type="Pfam" id="PF05188">
    <property type="entry name" value="MutS_II"/>
    <property type="match status" value="1"/>
</dbReference>
<dbReference type="PANTHER" id="PTHR11361">
    <property type="entry name" value="DNA MISMATCH REPAIR PROTEIN MUTS FAMILY MEMBER"/>
    <property type="match status" value="1"/>
</dbReference>
<comment type="function">
    <text evidence="8 9">This protein is involved in the repair of mismatches in DNA. It is possible that it carries out the mismatch recognition step. This protein has a weak ATPase activity.</text>
</comment>
<keyword evidence="13" id="KW-1185">Reference proteome</keyword>
<name>A0A369A8I2_9FLAO</name>
<dbReference type="GO" id="GO:0140664">
    <property type="term" value="F:ATP-dependent DNA damage sensor activity"/>
    <property type="evidence" value="ECO:0007669"/>
    <property type="project" value="InterPro"/>
</dbReference>
<evidence type="ECO:0000256" key="8">
    <source>
        <dbReference type="ARBA" id="ARBA00024647"/>
    </source>
</evidence>
<evidence type="ECO:0000256" key="4">
    <source>
        <dbReference type="ARBA" id="ARBA00022763"/>
    </source>
</evidence>
<dbReference type="InterPro" id="IPR007860">
    <property type="entry name" value="DNA_mmatch_repair_MutS_con_dom"/>
</dbReference>
<reference evidence="12 13" key="1">
    <citation type="submission" date="2018-07" db="EMBL/GenBank/DDBJ databases">
        <title>Genomic Encyclopedia of Type Strains, Phase IV (KMG-IV): sequencing the most valuable type-strain genomes for metagenomic binning, comparative biology and taxonomic classification.</title>
        <authorList>
            <person name="Goeker M."/>
        </authorList>
    </citation>
    <scope>NUCLEOTIDE SEQUENCE [LARGE SCALE GENOMIC DNA]</scope>
    <source>
        <strain evidence="12 13">DSM 21410</strain>
    </source>
</reference>
<dbReference type="Gene3D" id="3.40.1170.10">
    <property type="entry name" value="DNA repair protein MutS, domain I"/>
    <property type="match status" value="1"/>
</dbReference>
<evidence type="ECO:0000256" key="2">
    <source>
        <dbReference type="ARBA" id="ARBA00021982"/>
    </source>
</evidence>
<dbReference type="InterPro" id="IPR007696">
    <property type="entry name" value="DNA_mismatch_repair_MutS_core"/>
</dbReference>
<dbReference type="Pfam" id="PF05190">
    <property type="entry name" value="MutS_IV"/>
    <property type="match status" value="1"/>
</dbReference>
<evidence type="ECO:0000256" key="9">
    <source>
        <dbReference type="HAMAP-Rule" id="MF_00096"/>
    </source>
</evidence>
<comment type="caution">
    <text evidence="12">The sequence shown here is derived from an EMBL/GenBank/DDBJ whole genome shotgun (WGS) entry which is preliminary data.</text>
</comment>
<dbReference type="PANTHER" id="PTHR11361:SF34">
    <property type="entry name" value="DNA MISMATCH REPAIR PROTEIN MSH1, MITOCHONDRIAL"/>
    <property type="match status" value="1"/>
</dbReference>
<evidence type="ECO:0000256" key="7">
    <source>
        <dbReference type="ARBA" id="ARBA00023204"/>
    </source>
</evidence>
<dbReference type="PIRSF" id="PIRSF037677">
    <property type="entry name" value="DNA_mis_repair_Msh6"/>
    <property type="match status" value="1"/>
</dbReference>
<dbReference type="GO" id="GO:0003684">
    <property type="term" value="F:damaged DNA binding"/>
    <property type="evidence" value="ECO:0007669"/>
    <property type="project" value="UniProtKB-UniRule"/>
</dbReference>
<dbReference type="InterPro" id="IPR017261">
    <property type="entry name" value="DNA_mismatch_repair_MutS/MSH"/>
</dbReference>
<dbReference type="FunFam" id="3.40.1170.10:FF:000001">
    <property type="entry name" value="DNA mismatch repair protein MutS"/>
    <property type="match status" value="1"/>
</dbReference>
<dbReference type="SUPFAM" id="SSF53150">
    <property type="entry name" value="DNA repair protein MutS, domain II"/>
    <property type="match status" value="1"/>
</dbReference>
<evidence type="ECO:0000313" key="13">
    <source>
        <dbReference type="Proteomes" id="UP000253517"/>
    </source>
</evidence>
<dbReference type="NCBIfam" id="TIGR01070">
    <property type="entry name" value="mutS1"/>
    <property type="match status" value="1"/>
</dbReference>
<keyword evidence="5 9" id="KW-0067">ATP-binding</keyword>
<dbReference type="Pfam" id="PF00488">
    <property type="entry name" value="MutS_V"/>
    <property type="match status" value="1"/>
</dbReference>
<dbReference type="EMBL" id="QPJS01000002">
    <property type="protein sequence ID" value="RCX03734.1"/>
    <property type="molecule type" value="Genomic_DNA"/>
</dbReference>
<dbReference type="Proteomes" id="UP000253517">
    <property type="component" value="Unassembled WGS sequence"/>
</dbReference>
<organism evidence="12 13">
    <name type="scientific">Schleiferia thermophila</name>
    <dbReference type="NCBI Taxonomy" id="884107"/>
    <lineage>
        <taxon>Bacteria</taxon>
        <taxon>Pseudomonadati</taxon>
        <taxon>Bacteroidota</taxon>
        <taxon>Flavobacteriia</taxon>
        <taxon>Flavobacteriales</taxon>
        <taxon>Schleiferiaceae</taxon>
        <taxon>Schleiferia</taxon>
    </lineage>
</organism>
<dbReference type="SUPFAM" id="SSF48334">
    <property type="entry name" value="DNA repair protein MutS, domain III"/>
    <property type="match status" value="1"/>
</dbReference>
<comment type="similarity">
    <text evidence="1 9 10">Belongs to the DNA mismatch repair MutS family.</text>
</comment>
<dbReference type="GO" id="GO:0005829">
    <property type="term" value="C:cytosol"/>
    <property type="evidence" value="ECO:0007669"/>
    <property type="project" value="TreeGrafter"/>
</dbReference>
<dbReference type="Gene3D" id="3.30.420.110">
    <property type="entry name" value="MutS, connector domain"/>
    <property type="match status" value="1"/>
</dbReference>
<dbReference type="SUPFAM" id="SSF52540">
    <property type="entry name" value="P-loop containing nucleoside triphosphate hydrolases"/>
    <property type="match status" value="1"/>
</dbReference>
<dbReference type="CDD" id="cd03284">
    <property type="entry name" value="ABC_MutS1"/>
    <property type="match status" value="1"/>
</dbReference>
<dbReference type="InterPro" id="IPR007861">
    <property type="entry name" value="DNA_mismatch_repair_MutS_clamp"/>
</dbReference>
<evidence type="ECO:0000256" key="6">
    <source>
        <dbReference type="ARBA" id="ARBA00023125"/>
    </source>
</evidence>
<dbReference type="Gene3D" id="3.40.50.300">
    <property type="entry name" value="P-loop containing nucleotide triphosphate hydrolases"/>
    <property type="match status" value="1"/>
</dbReference>
<feature type="binding site" evidence="9">
    <location>
        <begin position="615"/>
        <end position="622"/>
    </location>
    <ligand>
        <name>ATP</name>
        <dbReference type="ChEBI" id="CHEBI:30616"/>
    </ligand>
</feature>
<accession>A0A369A8I2</accession>
<dbReference type="Pfam" id="PF05192">
    <property type="entry name" value="MutS_III"/>
    <property type="match status" value="1"/>
</dbReference>
<protein>
    <recommendedName>
        <fullName evidence="2 9">DNA mismatch repair protein MutS</fullName>
    </recommendedName>
</protein>
<evidence type="ECO:0000256" key="5">
    <source>
        <dbReference type="ARBA" id="ARBA00022840"/>
    </source>
</evidence>
<keyword evidence="6 9" id="KW-0238">DNA-binding</keyword>
<dbReference type="SUPFAM" id="SSF55271">
    <property type="entry name" value="DNA repair protein MutS, domain I"/>
    <property type="match status" value="1"/>
</dbReference>